<proteinExistence type="predicted"/>
<keyword evidence="2" id="KW-1185">Reference proteome</keyword>
<protein>
    <submittedName>
        <fullName evidence="1">Uncharacterized protein</fullName>
    </submittedName>
</protein>
<name>A0A7G9QSX9_9GAMM</name>
<organism evidence="1 2">
    <name type="scientific">Thermomonas brevis</name>
    <dbReference type="NCBI Taxonomy" id="215691"/>
    <lineage>
        <taxon>Bacteria</taxon>
        <taxon>Pseudomonadati</taxon>
        <taxon>Pseudomonadota</taxon>
        <taxon>Gammaproteobacteria</taxon>
        <taxon>Lysobacterales</taxon>
        <taxon>Lysobacteraceae</taxon>
        <taxon>Thermomonas</taxon>
    </lineage>
</organism>
<dbReference type="Proteomes" id="UP000515977">
    <property type="component" value="Chromosome"/>
</dbReference>
<gene>
    <name evidence="1" type="ORF">H9L17_15020</name>
</gene>
<dbReference type="KEGG" id="tbv:H9L17_15020"/>
<evidence type="ECO:0000313" key="2">
    <source>
        <dbReference type="Proteomes" id="UP000515977"/>
    </source>
</evidence>
<dbReference type="RefSeq" id="WP_187570220.1">
    <property type="nucleotide sequence ID" value="NZ_CP060711.1"/>
</dbReference>
<dbReference type="AlphaFoldDB" id="A0A7G9QSX9"/>
<evidence type="ECO:0000313" key="1">
    <source>
        <dbReference type="EMBL" id="QNN46454.1"/>
    </source>
</evidence>
<accession>A0A7G9QSX9</accession>
<dbReference type="EMBL" id="CP060711">
    <property type="protein sequence ID" value="QNN46454.1"/>
    <property type="molecule type" value="Genomic_DNA"/>
</dbReference>
<reference evidence="1 2" key="1">
    <citation type="submission" date="2020-08" db="EMBL/GenBank/DDBJ databases">
        <title>Genome sequence of Thermomonas brevis KACC 16975T.</title>
        <authorList>
            <person name="Hyun D.-W."/>
            <person name="Bae J.-W."/>
        </authorList>
    </citation>
    <scope>NUCLEOTIDE SEQUENCE [LARGE SCALE GENOMIC DNA]</scope>
    <source>
        <strain evidence="1 2">KACC 16975</strain>
    </source>
</reference>
<sequence length="100" mass="10990">MQGLMGHDHARDAFVPPLSAQDVVDLLLVDWHRERPDLDATGMAVIGRICMGQLLEAQVNDELRPPWRPLYRAGRAGHLASIRQAISTDPDRTPAISAGD</sequence>